<dbReference type="Proteomes" id="UP000683417">
    <property type="component" value="Unassembled WGS sequence"/>
</dbReference>
<proteinExistence type="predicted"/>
<evidence type="ECO:0000256" key="1">
    <source>
        <dbReference type="SAM" id="SignalP"/>
    </source>
</evidence>
<organism evidence="2 3">
    <name type="scientific">Blumeria graminis f. sp. triticale</name>
    <dbReference type="NCBI Taxonomy" id="1689686"/>
    <lineage>
        <taxon>Eukaryota</taxon>
        <taxon>Fungi</taxon>
        <taxon>Dikarya</taxon>
        <taxon>Ascomycota</taxon>
        <taxon>Pezizomycotina</taxon>
        <taxon>Leotiomycetes</taxon>
        <taxon>Erysiphales</taxon>
        <taxon>Erysiphaceae</taxon>
        <taxon>Blumeria</taxon>
    </lineage>
</organism>
<keyword evidence="1" id="KW-0732">Signal</keyword>
<feature type="signal peptide" evidence="1">
    <location>
        <begin position="1"/>
        <end position="21"/>
    </location>
</feature>
<name>A0A9W4CZT4_BLUGR</name>
<dbReference type="AlphaFoldDB" id="A0A9W4CZT4"/>
<evidence type="ECO:0000313" key="2">
    <source>
        <dbReference type="EMBL" id="CAD6501372.1"/>
    </source>
</evidence>
<dbReference type="EMBL" id="CAJHIT010000005">
    <property type="protein sequence ID" value="CAD6501372.1"/>
    <property type="molecule type" value="Genomic_DNA"/>
</dbReference>
<gene>
    <name evidence="2" type="ORF">BGTH12_LOCUS2730</name>
</gene>
<sequence>MKLQTITQLVSFLCFSSMVSAVQKYTCFGQDINWKDIQTGLKALKKPSANQDKASIPNLYYGENFNGYISRIPLKNYNNDRGRYPPYFSFMDEGNNLLGVVMYSDGHYYQCSPRLPVEINEYSD</sequence>
<evidence type="ECO:0000313" key="3">
    <source>
        <dbReference type="Proteomes" id="UP000683417"/>
    </source>
</evidence>
<protein>
    <submittedName>
        <fullName evidence="2">BgTH12-01624</fullName>
    </submittedName>
</protein>
<feature type="chain" id="PRO_5040995385" evidence="1">
    <location>
        <begin position="22"/>
        <end position="124"/>
    </location>
</feature>
<reference evidence="2" key="1">
    <citation type="submission" date="2020-10" db="EMBL/GenBank/DDBJ databases">
        <authorList>
            <person name="Muller C M."/>
        </authorList>
    </citation>
    <scope>NUCLEOTIDE SEQUENCE</scope>
    <source>
        <strain evidence="2">THUN-12</strain>
    </source>
</reference>
<accession>A0A9W4CZT4</accession>
<comment type="caution">
    <text evidence="2">The sequence shown here is derived from an EMBL/GenBank/DDBJ whole genome shotgun (WGS) entry which is preliminary data.</text>
</comment>